<evidence type="ECO:0000256" key="1">
    <source>
        <dbReference type="ARBA" id="ARBA00005130"/>
    </source>
</evidence>
<evidence type="ECO:0000256" key="10">
    <source>
        <dbReference type="ARBA" id="ARBA00022915"/>
    </source>
</evidence>
<evidence type="ECO:0000256" key="8">
    <source>
        <dbReference type="ARBA" id="ARBA00022801"/>
    </source>
</evidence>
<dbReference type="InterPro" id="IPR036264">
    <property type="entry name" value="Bact_exopeptidase_dim_dom"/>
</dbReference>
<dbReference type="CDD" id="cd03891">
    <property type="entry name" value="M20_DapE_proteobac"/>
    <property type="match status" value="1"/>
</dbReference>
<evidence type="ECO:0000313" key="19">
    <source>
        <dbReference type="Proteomes" id="UP000054820"/>
    </source>
</evidence>
<dbReference type="Proteomes" id="UP000255110">
    <property type="component" value="Unassembled WGS sequence"/>
</dbReference>
<comment type="catalytic activity">
    <reaction evidence="14 15">
        <text>N-succinyl-(2S,6S)-2,6-diaminopimelate + H2O = (2S,6S)-2,6-diaminopimelate + succinate</text>
        <dbReference type="Rhea" id="RHEA:22608"/>
        <dbReference type="ChEBI" id="CHEBI:15377"/>
        <dbReference type="ChEBI" id="CHEBI:30031"/>
        <dbReference type="ChEBI" id="CHEBI:57609"/>
        <dbReference type="ChEBI" id="CHEBI:58087"/>
        <dbReference type="EC" id="3.5.1.18"/>
    </reaction>
</comment>
<dbReference type="OrthoDB" id="9809784at2"/>
<feature type="active site" description="Proton acceptor" evidence="15">
    <location>
        <position position="142"/>
    </location>
</feature>
<evidence type="ECO:0000256" key="14">
    <source>
        <dbReference type="ARBA" id="ARBA00051301"/>
    </source>
</evidence>
<dbReference type="GO" id="GO:0008777">
    <property type="term" value="F:acetylornithine deacetylase activity"/>
    <property type="evidence" value="ECO:0007669"/>
    <property type="project" value="TreeGrafter"/>
</dbReference>
<dbReference type="RefSeq" id="WP_058476605.1">
    <property type="nucleotide sequence ID" value="NZ_CAAAIO010000007.1"/>
</dbReference>
<dbReference type="STRING" id="460.Lstg_1025"/>
<keyword evidence="10 15" id="KW-0220">Diaminopimelate biosynthesis</keyword>
<feature type="binding site" evidence="15">
    <location>
        <position position="143"/>
    </location>
    <ligand>
        <name>Zn(2+)</name>
        <dbReference type="ChEBI" id="CHEBI:29105"/>
        <label>2</label>
    </ligand>
</feature>
<dbReference type="AlphaFoldDB" id="A0A378LBH1"/>
<protein>
    <recommendedName>
        <fullName evidence="5 15">Succinyl-diaminopimelate desuccinylase</fullName>
        <shortName evidence="15">SDAP desuccinylase</shortName>
        <ecNumber evidence="4 15">3.5.1.18</ecNumber>
    </recommendedName>
    <alternativeName>
        <fullName evidence="13 15">N-succinyl-LL-2,6-diaminoheptanedioate amidohydrolase</fullName>
    </alternativeName>
</protein>
<dbReference type="SUPFAM" id="SSF53187">
    <property type="entry name" value="Zn-dependent exopeptidases"/>
    <property type="match status" value="1"/>
</dbReference>
<keyword evidence="7 15" id="KW-0479">Metal-binding</keyword>
<accession>A0A378LBH1</accession>
<feature type="binding site" evidence="15">
    <location>
        <position position="75"/>
    </location>
    <ligand>
        <name>Zn(2+)</name>
        <dbReference type="ChEBI" id="CHEBI:29105"/>
        <label>1</label>
    </ligand>
</feature>
<feature type="domain" description="Peptidase M20 dimerisation" evidence="16">
    <location>
        <begin position="185"/>
        <end position="289"/>
    </location>
</feature>
<evidence type="ECO:0000313" key="20">
    <source>
        <dbReference type="Proteomes" id="UP000255110"/>
    </source>
</evidence>
<evidence type="ECO:0000256" key="4">
    <source>
        <dbReference type="ARBA" id="ARBA00011921"/>
    </source>
</evidence>
<dbReference type="GO" id="GO:0008270">
    <property type="term" value="F:zinc ion binding"/>
    <property type="evidence" value="ECO:0007669"/>
    <property type="project" value="UniProtKB-UniRule"/>
</dbReference>
<evidence type="ECO:0000256" key="12">
    <source>
        <dbReference type="ARBA" id="ARBA00023285"/>
    </source>
</evidence>
<feature type="binding site" evidence="15">
    <location>
        <position position="358"/>
    </location>
    <ligand>
        <name>Zn(2+)</name>
        <dbReference type="ChEBI" id="CHEBI:29105"/>
        <label>2</label>
    </ligand>
</feature>
<evidence type="ECO:0000256" key="11">
    <source>
        <dbReference type="ARBA" id="ARBA00023154"/>
    </source>
</evidence>
<comment type="similarity">
    <text evidence="2 15">Belongs to the peptidase M20A family. DapE subfamily.</text>
</comment>
<dbReference type="EMBL" id="LNYZ01000007">
    <property type="protein sequence ID" value="KTD79068.1"/>
    <property type="molecule type" value="Genomic_DNA"/>
</dbReference>
<dbReference type="EMBL" id="UGOY01000001">
    <property type="protein sequence ID" value="STY23660.1"/>
    <property type="molecule type" value="Genomic_DNA"/>
</dbReference>
<feature type="active site" evidence="15">
    <location>
        <position position="77"/>
    </location>
</feature>
<feature type="binding site" evidence="15">
    <location>
        <position position="108"/>
    </location>
    <ligand>
        <name>Zn(2+)</name>
        <dbReference type="ChEBI" id="CHEBI:29105"/>
        <label>2</label>
    </ligand>
</feature>
<dbReference type="UniPathway" id="UPA00034">
    <property type="reaction ID" value="UER00021"/>
</dbReference>
<dbReference type="Pfam" id="PF01546">
    <property type="entry name" value="Peptidase_M20"/>
    <property type="match status" value="1"/>
</dbReference>
<organism evidence="18 20">
    <name type="scientific">Legionella steigerwaltii</name>
    <dbReference type="NCBI Taxonomy" id="460"/>
    <lineage>
        <taxon>Bacteria</taxon>
        <taxon>Pseudomonadati</taxon>
        <taxon>Pseudomonadota</taxon>
        <taxon>Gammaproteobacteria</taxon>
        <taxon>Legionellales</taxon>
        <taxon>Legionellaceae</taxon>
        <taxon>Legionella</taxon>
    </lineage>
</organism>
<keyword evidence="19" id="KW-1185">Reference proteome</keyword>
<comment type="cofactor">
    <cofactor evidence="15">
        <name>Zn(2+)</name>
        <dbReference type="ChEBI" id="CHEBI:29105"/>
    </cofactor>
    <cofactor evidence="15">
        <name>Co(2+)</name>
        <dbReference type="ChEBI" id="CHEBI:48828"/>
    </cofactor>
    <text evidence="15">Binds 2 Zn(2+) or Co(2+) ions per subunit.</text>
</comment>
<reference evidence="18 20" key="2">
    <citation type="submission" date="2018-06" db="EMBL/GenBank/DDBJ databases">
        <authorList>
            <consortium name="Pathogen Informatics"/>
            <person name="Doyle S."/>
        </authorList>
    </citation>
    <scope>NUCLEOTIDE SEQUENCE [LARGE SCALE GENOMIC DNA]</scope>
    <source>
        <strain evidence="18 20">NCTC11991</strain>
    </source>
</reference>
<evidence type="ECO:0000313" key="18">
    <source>
        <dbReference type="EMBL" id="STY23660.1"/>
    </source>
</evidence>
<dbReference type="HAMAP" id="MF_01690">
    <property type="entry name" value="DapE"/>
    <property type="match status" value="1"/>
</dbReference>
<dbReference type="Gene3D" id="3.40.630.10">
    <property type="entry name" value="Zn peptidases"/>
    <property type="match status" value="2"/>
</dbReference>
<evidence type="ECO:0000256" key="13">
    <source>
        <dbReference type="ARBA" id="ARBA00031891"/>
    </source>
</evidence>
<gene>
    <name evidence="15 18" type="primary">dapE</name>
    <name evidence="17" type="ORF">Lstg_1025</name>
    <name evidence="18" type="ORF">NCTC11991_02270</name>
</gene>
<dbReference type="PANTHER" id="PTHR43808">
    <property type="entry name" value="ACETYLORNITHINE DEACETYLASE"/>
    <property type="match status" value="1"/>
</dbReference>
<evidence type="ECO:0000256" key="2">
    <source>
        <dbReference type="ARBA" id="ARBA00006746"/>
    </source>
</evidence>
<dbReference type="Pfam" id="PF07687">
    <property type="entry name" value="M20_dimer"/>
    <property type="match status" value="1"/>
</dbReference>
<comment type="pathway">
    <text evidence="1 15">Amino-acid biosynthesis; L-lysine biosynthesis via DAP pathway; LL-2,6-diaminopimelate from (S)-tetrahydrodipicolinate (succinylase route): step 3/3.</text>
</comment>
<dbReference type="InterPro" id="IPR005941">
    <property type="entry name" value="DapE_proteobac"/>
</dbReference>
<keyword evidence="9 15" id="KW-0862">Zinc</keyword>
<dbReference type="NCBIfam" id="NF009557">
    <property type="entry name" value="PRK13009.1"/>
    <property type="match status" value="1"/>
</dbReference>
<sequence length="389" mass="42716">MTESVAPHCSNDLQELLLKLVSFPSITPEDAGCQEFMIQFLERIGFTCQRMNKGPVSNFFASYGESGPFLVFAGHTDVVPVGDAAKWLSNPFVLENKNGILFGRGVADMKGSLACMLLMAQRFVKTYPKFGGRLGFLITSGEEGDDYDMGTPYVMQLLKNEGIHIDYCIVGEPSSTHRVGDVLKIGRRGSLSAKITLHGKQGHVAYPHLADNPIHKISPVLAKLTTTLWDQGNHHFPPTSMQITHLQSGGHAPNIIPGELVLHLNFRYSTEQTHNVLKEKVTTTFQEHDLNPIINWRLSGEPFLTAQGALLDSCKEAIIELTESSPELSTSGGTSDGRFIAPYGVEVVELGPVNATIHQVNECVSLNELHLLETLYFSICEKLLINSAQ</sequence>
<keyword evidence="11 15" id="KW-0457">Lysine biosynthesis</keyword>
<dbReference type="NCBIfam" id="TIGR01246">
    <property type="entry name" value="dapE_proteo"/>
    <property type="match status" value="1"/>
</dbReference>
<dbReference type="InterPro" id="IPR050072">
    <property type="entry name" value="Peptidase_M20A"/>
</dbReference>
<dbReference type="SUPFAM" id="SSF55031">
    <property type="entry name" value="Bacterial exopeptidase dimerisation domain"/>
    <property type="match status" value="1"/>
</dbReference>
<comment type="subunit">
    <text evidence="3 15">Homodimer.</text>
</comment>
<dbReference type="PANTHER" id="PTHR43808:SF31">
    <property type="entry name" value="N-ACETYL-L-CITRULLINE DEACETYLASE"/>
    <property type="match status" value="1"/>
</dbReference>
<feature type="binding site" evidence="15">
    <location>
        <position position="108"/>
    </location>
    <ligand>
        <name>Zn(2+)</name>
        <dbReference type="ChEBI" id="CHEBI:29105"/>
        <label>1</label>
    </ligand>
</feature>
<evidence type="ECO:0000256" key="7">
    <source>
        <dbReference type="ARBA" id="ARBA00022723"/>
    </source>
</evidence>
<evidence type="ECO:0000259" key="16">
    <source>
        <dbReference type="Pfam" id="PF07687"/>
    </source>
</evidence>
<evidence type="ECO:0000256" key="9">
    <source>
        <dbReference type="ARBA" id="ARBA00022833"/>
    </source>
</evidence>
<dbReference type="GO" id="GO:0050897">
    <property type="term" value="F:cobalt ion binding"/>
    <property type="evidence" value="ECO:0007669"/>
    <property type="project" value="UniProtKB-UniRule"/>
</dbReference>
<evidence type="ECO:0000256" key="6">
    <source>
        <dbReference type="ARBA" id="ARBA00022605"/>
    </source>
</evidence>
<evidence type="ECO:0000256" key="5">
    <source>
        <dbReference type="ARBA" id="ARBA00022391"/>
    </source>
</evidence>
<name>A0A378LBH1_9GAMM</name>
<dbReference type="GO" id="GO:0006526">
    <property type="term" value="P:L-arginine biosynthetic process"/>
    <property type="evidence" value="ECO:0007669"/>
    <property type="project" value="TreeGrafter"/>
</dbReference>
<dbReference type="InterPro" id="IPR011650">
    <property type="entry name" value="Peptidase_M20_dimer"/>
</dbReference>
<reference evidence="17 19" key="1">
    <citation type="submission" date="2015-11" db="EMBL/GenBank/DDBJ databases">
        <title>Genomic analysis of 38 Legionella species identifies large and diverse effector repertoires.</title>
        <authorList>
            <person name="Burstein D."/>
            <person name="Amaro F."/>
            <person name="Zusman T."/>
            <person name="Lifshitz Z."/>
            <person name="Cohen O."/>
            <person name="Gilbert J.A."/>
            <person name="Pupko T."/>
            <person name="Shuman H.A."/>
            <person name="Segal G."/>
        </authorList>
    </citation>
    <scope>NUCLEOTIDE SEQUENCE [LARGE SCALE GENOMIC DNA]</scope>
    <source>
        <strain evidence="17 19">SC-18-C9</strain>
    </source>
</reference>
<keyword evidence="8 15" id="KW-0378">Hydrolase</keyword>
<evidence type="ECO:0000256" key="3">
    <source>
        <dbReference type="ARBA" id="ARBA00011738"/>
    </source>
</evidence>
<dbReference type="EC" id="3.5.1.18" evidence="4 15"/>
<comment type="function">
    <text evidence="15">Catalyzes the hydrolysis of N-succinyl-L,L-diaminopimelic acid (SDAP), forming succinate and LL-2,6-diaminopimelate (DAP), an intermediate involved in the bacterial biosynthesis of lysine and meso-diaminopimelic acid, an essential component of bacterial cell walls.</text>
</comment>
<evidence type="ECO:0000313" key="17">
    <source>
        <dbReference type="EMBL" id="KTD79068.1"/>
    </source>
</evidence>
<proteinExistence type="inferred from homology"/>
<dbReference type="GO" id="GO:0009014">
    <property type="term" value="F:succinyl-diaminopimelate desuccinylase activity"/>
    <property type="evidence" value="ECO:0007669"/>
    <property type="project" value="UniProtKB-UniRule"/>
</dbReference>
<dbReference type="GO" id="GO:0019877">
    <property type="term" value="P:diaminopimelate biosynthetic process"/>
    <property type="evidence" value="ECO:0007669"/>
    <property type="project" value="UniProtKB-UniRule"/>
</dbReference>
<keyword evidence="12 15" id="KW-0170">Cobalt</keyword>
<keyword evidence="6 15" id="KW-0028">Amino-acid biosynthesis</keyword>
<dbReference type="InterPro" id="IPR002933">
    <property type="entry name" value="Peptidase_M20"/>
</dbReference>
<evidence type="ECO:0000256" key="15">
    <source>
        <dbReference type="HAMAP-Rule" id="MF_01690"/>
    </source>
</evidence>
<dbReference type="GO" id="GO:0009089">
    <property type="term" value="P:lysine biosynthetic process via diaminopimelate"/>
    <property type="evidence" value="ECO:0007669"/>
    <property type="project" value="UniProtKB-UniRule"/>
</dbReference>
<dbReference type="Proteomes" id="UP000054820">
    <property type="component" value="Unassembled WGS sequence"/>
</dbReference>
<feature type="binding site" evidence="15">
    <location>
        <position position="172"/>
    </location>
    <ligand>
        <name>Zn(2+)</name>
        <dbReference type="ChEBI" id="CHEBI:29105"/>
        <label>1</label>
    </ligand>
</feature>